<reference evidence="1" key="2">
    <citation type="journal article" date="2022" name="New Phytol.">
        <title>Evolutionary transition to the ectomycorrhizal habit in the genomes of a hyperdiverse lineage of mushroom-forming fungi.</title>
        <authorList>
            <person name="Looney B."/>
            <person name="Miyauchi S."/>
            <person name="Morin E."/>
            <person name="Drula E."/>
            <person name="Courty P.E."/>
            <person name="Kohler A."/>
            <person name="Kuo A."/>
            <person name="LaButti K."/>
            <person name="Pangilinan J."/>
            <person name="Lipzen A."/>
            <person name="Riley R."/>
            <person name="Andreopoulos W."/>
            <person name="He G."/>
            <person name="Johnson J."/>
            <person name="Nolan M."/>
            <person name="Tritt A."/>
            <person name="Barry K.W."/>
            <person name="Grigoriev I.V."/>
            <person name="Nagy L.G."/>
            <person name="Hibbett D."/>
            <person name="Henrissat B."/>
            <person name="Matheny P.B."/>
            <person name="Labbe J."/>
            <person name="Martin F.M."/>
        </authorList>
    </citation>
    <scope>NUCLEOTIDE SEQUENCE</scope>
    <source>
        <strain evidence="1">HHB10654</strain>
    </source>
</reference>
<evidence type="ECO:0000313" key="2">
    <source>
        <dbReference type="Proteomes" id="UP000814140"/>
    </source>
</evidence>
<name>A0ACB8TJ38_9AGAM</name>
<dbReference type="Proteomes" id="UP000814140">
    <property type="component" value="Unassembled WGS sequence"/>
</dbReference>
<reference evidence="1" key="1">
    <citation type="submission" date="2021-03" db="EMBL/GenBank/DDBJ databases">
        <authorList>
            <consortium name="DOE Joint Genome Institute"/>
            <person name="Ahrendt S."/>
            <person name="Looney B.P."/>
            <person name="Miyauchi S."/>
            <person name="Morin E."/>
            <person name="Drula E."/>
            <person name="Courty P.E."/>
            <person name="Chicoki N."/>
            <person name="Fauchery L."/>
            <person name="Kohler A."/>
            <person name="Kuo A."/>
            <person name="Labutti K."/>
            <person name="Pangilinan J."/>
            <person name="Lipzen A."/>
            <person name="Riley R."/>
            <person name="Andreopoulos W."/>
            <person name="He G."/>
            <person name="Johnson J."/>
            <person name="Barry K.W."/>
            <person name="Grigoriev I.V."/>
            <person name="Nagy L."/>
            <person name="Hibbett D."/>
            <person name="Henrissat B."/>
            <person name="Matheny P.B."/>
            <person name="Labbe J."/>
            <person name="Martin F."/>
        </authorList>
    </citation>
    <scope>NUCLEOTIDE SEQUENCE</scope>
    <source>
        <strain evidence="1">HHB10654</strain>
    </source>
</reference>
<keyword evidence="2" id="KW-1185">Reference proteome</keyword>
<feature type="non-terminal residue" evidence="1">
    <location>
        <position position="1"/>
    </location>
</feature>
<accession>A0ACB8TJ38</accession>
<proteinExistence type="predicted"/>
<evidence type="ECO:0000313" key="1">
    <source>
        <dbReference type="EMBL" id="KAI0068467.1"/>
    </source>
</evidence>
<dbReference type="EMBL" id="MU277188">
    <property type="protein sequence ID" value="KAI0068467.1"/>
    <property type="molecule type" value="Genomic_DNA"/>
</dbReference>
<protein>
    <submittedName>
        <fullName evidence="1">Uncharacterized protein</fullName>
    </submittedName>
</protein>
<organism evidence="1 2">
    <name type="scientific">Artomyces pyxidatus</name>
    <dbReference type="NCBI Taxonomy" id="48021"/>
    <lineage>
        <taxon>Eukaryota</taxon>
        <taxon>Fungi</taxon>
        <taxon>Dikarya</taxon>
        <taxon>Basidiomycota</taxon>
        <taxon>Agaricomycotina</taxon>
        <taxon>Agaricomycetes</taxon>
        <taxon>Russulales</taxon>
        <taxon>Auriscalpiaceae</taxon>
        <taxon>Artomyces</taxon>
    </lineage>
</organism>
<gene>
    <name evidence="1" type="ORF">BV25DRAFT_1987241</name>
</gene>
<comment type="caution">
    <text evidence="1">The sequence shown here is derived from an EMBL/GenBank/DDBJ whole genome shotgun (WGS) entry which is preliminary data.</text>
</comment>
<sequence length="1206" mass="132005">MAPTHKNGINSDSQSSGAGDGAVDKVADALQKASLQSGSHPDEGDALKDGSPASPRPFRSYTQAEVLFLRKSPLVRPPQGMPALKDWFGDWNEQNGGKKDAEPSTTTSTTRDRRFRRDQEDGEPPPRATFRSTLSQPSQMGNFKHQSIRTSDRDREKDGDKDKERDIRDREGQERLRSLSDKYDRDRLATPPNSNGVRNRERDSAPHLSAGTSRLGSQNSTGTGNRKAEGRDGTRRKPGESSEDWRRGRDERAEGLRRDRDDRERPRSRVRDTSRQRQDASPPLRRDRDRDDRGPDRDEYRRNRDEHSRRDADRESNDDARRWRDDGKREERMAARRELREREYRERERERDKERPARNGGSSYEPGWEGDRPRDRDRDRWSAADERDTRSKRANGRDKRAGSGDEGKDRDERRDRDRDHREKEKEPAWMDTYVPSDSGGGILGGKSADGELDGIQAWKKGMKEREMKEKASEASRSGDTEPQDTAKQVSSTEQPMDEIQLFKLMIKREGEKSKLTTDSTPSPPAASISSGAVGLQDQVNPPIASSAPSLPVDSDSSITQGPLSSSSAAINTLSQPAPTTIFPAEGPRPGFSALAAEASLKSSSSQVDSPKAVGSRFFPNPSPSDSFPNHGQILDRSPANAIKSPMPAQFNPPPGSRLLAFASRTSSATSNPARPSGLADQSSGYTAHPHHPTEHPVAYSSDMARLGSDADMLAGQLRGNGPRAQSGFTPFSNQMRPSMYADDVDTFAQSEAARRQSLAAQGDRQFGGPPDSMSPYSELSGNGNNPLGLQSNYPPPSQSPSFDPSMNERANGGSPYPPTKGSRFAKFFDGKARDNQVHGMNLSPHVQPSPPPHSFQRQDLGGEPYGAGAENRTMEDIFAMLQNSSQGQRGVPVNSQAPLASLGNGPYVSHHPNLHSGHQQQQHHAVSARNHELLYDNRVEDRNFVPDGMVPGLRSIPAPRRENAAMFHDQLDDQMAFNVQPRLPPQRSMDTMYNGPIPSMYPHQAAVPRNSGLPLQQPYRNGSSPIANQNHLPQRLPPGLANLGGRPPHEPSQFLGSLMGGAAGGPQQPGGFNNYVGGGGGGLGYAGGPQQRGPPLPPHQLQNPLGPGLGKMDMRAQAQAQLLGGGLRGPGLGFAPQQGQGPAVPVHPPHMAMRHQQLQHQQQQQQLLQQGIPQHLLPPHLQGVPGGSSQPTQDLMALLMQGAPRE</sequence>